<evidence type="ECO:0000313" key="2">
    <source>
        <dbReference type="EMBL" id="SIQ43192.1"/>
    </source>
</evidence>
<dbReference type="PANTHER" id="PTHR34203:SF15">
    <property type="entry name" value="SLL1173 PROTEIN"/>
    <property type="match status" value="1"/>
</dbReference>
<keyword evidence="2" id="KW-0489">Methyltransferase</keyword>
<gene>
    <name evidence="2" type="ORF">SAMN05878282_10475</name>
</gene>
<protein>
    <submittedName>
        <fullName evidence="2">Methyltransferase, FkbM family</fullName>
    </submittedName>
</protein>
<dbReference type="SUPFAM" id="SSF53335">
    <property type="entry name" value="S-adenosyl-L-methionine-dependent methyltransferases"/>
    <property type="match status" value="1"/>
</dbReference>
<dbReference type="RefSeq" id="WP_076426485.1">
    <property type="nucleotide sequence ID" value="NZ_FTMP01000004.1"/>
</dbReference>
<dbReference type="PANTHER" id="PTHR34203">
    <property type="entry name" value="METHYLTRANSFERASE, FKBM FAMILY PROTEIN"/>
    <property type="match status" value="1"/>
</dbReference>
<proteinExistence type="predicted"/>
<sequence>MSNEKFEIEQVGPALRVIGGNDAAREKFLVLCKAMEKDITDYPGSVRDEVTGPLVDALHDENQVVRKVLSDGAVFDFLYRTKIARDFVLSSPVNPDHVWEPQTTKLLVHLARRCSDVLIGGAYFGDQAILMARAMSASGGRCHAFEPNKDQLAMLRHNAGLNGLQNIRSWELGLWSDSSAHLRLVGNDSFAYSEPASSDSEGSFATIAVDQYCEQQGIERLGLIMLDIEGAESKVLEGARQQLARAAGEAPSIVFEVHRHYVDWSNGLENAPIARFLAELGYTLFAVRDFNSNVDMRGRPVELIPVDKVYLEGPPHGFNMLAIKDPQALDGLDVAYCEGVSPKLLWHKDPALHHPLN</sequence>
<dbReference type="AlphaFoldDB" id="A0A1N6SQ93"/>
<dbReference type="Pfam" id="PF05050">
    <property type="entry name" value="Methyltransf_21"/>
    <property type="match status" value="1"/>
</dbReference>
<dbReference type="InterPro" id="IPR006342">
    <property type="entry name" value="FkbM_mtfrase"/>
</dbReference>
<organism evidence="2 3">
    <name type="scientific">Aquipseudomonas alcaligenes</name>
    <name type="common">Pseudomonas alcaligenes</name>
    <dbReference type="NCBI Taxonomy" id="43263"/>
    <lineage>
        <taxon>Bacteria</taxon>
        <taxon>Pseudomonadati</taxon>
        <taxon>Pseudomonadota</taxon>
        <taxon>Gammaproteobacteria</taxon>
        <taxon>Pseudomonadales</taxon>
        <taxon>Pseudomonadaceae</taxon>
        <taxon>Aquipseudomonas</taxon>
    </lineage>
</organism>
<evidence type="ECO:0000313" key="3">
    <source>
        <dbReference type="Proteomes" id="UP000185841"/>
    </source>
</evidence>
<evidence type="ECO:0000259" key="1">
    <source>
        <dbReference type="Pfam" id="PF05050"/>
    </source>
</evidence>
<accession>A0A1N6SQ93</accession>
<name>A0A1N6SQ93_AQUAC</name>
<dbReference type="EMBL" id="FTMP01000004">
    <property type="protein sequence ID" value="SIQ43192.1"/>
    <property type="molecule type" value="Genomic_DNA"/>
</dbReference>
<dbReference type="GO" id="GO:0008168">
    <property type="term" value="F:methyltransferase activity"/>
    <property type="evidence" value="ECO:0007669"/>
    <property type="project" value="UniProtKB-KW"/>
</dbReference>
<reference evidence="2 3" key="1">
    <citation type="submission" date="2017-01" db="EMBL/GenBank/DDBJ databases">
        <authorList>
            <person name="Mah S.A."/>
            <person name="Swanson W.J."/>
            <person name="Moy G.W."/>
            <person name="Vacquier V.D."/>
        </authorList>
    </citation>
    <scope>NUCLEOTIDE SEQUENCE [LARGE SCALE GENOMIC DNA]</scope>
    <source>
        <strain evidence="2 3">RU36E</strain>
    </source>
</reference>
<dbReference type="InterPro" id="IPR052514">
    <property type="entry name" value="SAM-dependent_MTase"/>
</dbReference>
<feature type="domain" description="Methyltransferase FkbM" evidence="1">
    <location>
        <begin position="121"/>
        <end position="283"/>
    </location>
</feature>
<dbReference type="NCBIfam" id="TIGR01444">
    <property type="entry name" value="fkbM_fam"/>
    <property type="match status" value="1"/>
</dbReference>
<keyword evidence="2" id="KW-0808">Transferase</keyword>
<dbReference type="InterPro" id="IPR029063">
    <property type="entry name" value="SAM-dependent_MTases_sf"/>
</dbReference>
<dbReference type="GO" id="GO:0032259">
    <property type="term" value="P:methylation"/>
    <property type="evidence" value="ECO:0007669"/>
    <property type="project" value="UniProtKB-KW"/>
</dbReference>
<dbReference type="Gene3D" id="3.40.50.150">
    <property type="entry name" value="Vaccinia Virus protein VP39"/>
    <property type="match status" value="1"/>
</dbReference>
<dbReference type="Proteomes" id="UP000185841">
    <property type="component" value="Unassembled WGS sequence"/>
</dbReference>